<dbReference type="OrthoDB" id="1046782at2759"/>
<dbReference type="InterPro" id="IPR051057">
    <property type="entry name" value="PI-PLC_domain"/>
</dbReference>
<sequence length="483" mass="52917">MPSKGVQAYTYISAPGGIEIDISVPKQSETRSAQKKWETGNFEVDAVKIKWPLKRHGRFTFKVRRKDPQAVLTEQWMDVDPVAGGITAGSTFEDTMLETRSIIDKGLAISYGVYEAGPGQAGLPNRHQAYMVVTQEWNNWQGIVAPAGSAQEKKKFSCLVLPSPHDAGMNSMETMNAILKHAGIASAKVLTSLLPSLQRAQDSIAKVIGGLADVTVSKIAPDIIASLSITQKDTLTTMLNLGARYFEFRPAHCHKAILPHSPLPDKLYFQHGPIPGMAYDVFLNDLVQFLVKNPSEIAVVHVRWDGVPAECARPDDAELKNYLNAALTLSNGALQAGNMNDLRNATIQELRSQKKRLLYIVNEGVLSTYDDLANATIDGKSMLAAFEKTLTSQNQEGKNMTVAQCQATPTNIKDVIYYSVMSASVSTMALMATKPLCGHLLLPWLRQNVADRCKKDQLLVIMDDFIDGSDTDVAVDLSKQRLA</sequence>
<dbReference type="SUPFAM" id="SSF51695">
    <property type="entry name" value="PLC-like phosphodiesterases"/>
    <property type="match status" value="1"/>
</dbReference>
<evidence type="ECO:0008006" key="3">
    <source>
        <dbReference type="Google" id="ProtNLM"/>
    </source>
</evidence>
<proteinExistence type="predicted"/>
<evidence type="ECO:0000313" key="2">
    <source>
        <dbReference type="Proteomes" id="UP000233524"/>
    </source>
</evidence>
<gene>
    <name evidence="1" type="ORF">jhhlp_008330</name>
</gene>
<dbReference type="InParanoid" id="A0A2N3MXR7"/>
<dbReference type="PANTHER" id="PTHR13593">
    <property type="match status" value="1"/>
</dbReference>
<organism evidence="1 2">
    <name type="scientific">Lomentospora prolificans</name>
    <dbReference type="NCBI Taxonomy" id="41688"/>
    <lineage>
        <taxon>Eukaryota</taxon>
        <taxon>Fungi</taxon>
        <taxon>Dikarya</taxon>
        <taxon>Ascomycota</taxon>
        <taxon>Pezizomycotina</taxon>
        <taxon>Sordariomycetes</taxon>
        <taxon>Hypocreomycetidae</taxon>
        <taxon>Microascales</taxon>
        <taxon>Microascaceae</taxon>
        <taxon>Lomentospora</taxon>
    </lineage>
</organism>
<dbReference type="Gene3D" id="3.20.20.190">
    <property type="entry name" value="Phosphatidylinositol (PI) phosphodiesterase"/>
    <property type="match status" value="1"/>
</dbReference>
<dbReference type="GO" id="GO:0008081">
    <property type="term" value="F:phosphoric diester hydrolase activity"/>
    <property type="evidence" value="ECO:0007669"/>
    <property type="project" value="InterPro"/>
</dbReference>
<evidence type="ECO:0000313" key="1">
    <source>
        <dbReference type="EMBL" id="PKS04964.1"/>
    </source>
</evidence>
<dbReference type="VEuPathDB" id="FungiDB:jhhlp_008330"/>
<name>A0A2N3MXR7_9PEZI</name>
<dbReference type="PANTHER" id="PTHR13593:SF146">
    <property type="entry name" value="PLC-LIKE PHOSPHODIESTERASE"/>
    <property type="match status" value="1"/>
</dbReference>
<dbReference type="EMBL" id="NLAX01001623">
    <property type="protein sequence ID" value="PKS04964.1"/>
    <property type="molecule type" value="Genomic_DNA"/>
</dbReference>
<protein>
    <recommendedName>
        <fullName evidence="3">PLC-like phosphodiesterase</fullName>
    </recommendedName>
</protein>
<dbReference type="AlphaFoldDB" id="A0A2N3MXR7"/>
<comment type="caution">
    <text evidence="1">The sequence shown here is derived from an EMBL/GenBank/DDBJ whole genome shotgun (WGS) entry which is preliminary data.</text>
</comment>
<dbReference type="InterPro" id="IPR017946">
    <property type="entry name" value="PLC-like_Pdiesterase_TIM-brl"/>
</dbReference>
<dbReference type="GO" id="GO:0006629">
    <property type="term" value="P:lipid metabolic process"/>
    <property type="evidence" value="ECO:0007669"/>
    <property type="project" value="InterPro"/>
</dbReference>
<keyword evidence="2" id="KW-1185">Reference proteome</keyword>
<dbReference type="Proteomes" id="UP000233524">
    <property type="component" value="Unassembled WGS sequence"/>
</dbReference>
<accession>A0A2N3MXR7</accession>
<reference evidence="1 2" key="1">
    <citation type="journal article" date="2017" name="G3 (Bethesda)">
        <title>First Draft Genome Sequence of the Pathogenic Fungus Lomentospora prolificans (Formerly Scedosporium prolificans).</title>
        <authorList>
            <person name="Luo R."/>
            <person name="Zimin A."/>
            <person name="Workman R."/>
            <person name="Fan Y."/>
            <person name="Pertea G."/>
            <person name="Grossman N."/>
            <person name="Wear M.P."/>
            <person name="Jia B."/>
            <person name="Miller H."/>
            <person name="Casadevall A."/>
            <person name="Timp W."/>
            <person name="Zhang S.X."/>
            <person name="Salzberg S.L."/>
        </authorList>
    </citation>
    <scope>NUCLEOTIDE SEQUENCE [LARGE SCALE GENOMIC DNA]</scope>
    <source>
        <strain evidence="1 2">JHH-5317</strain>
    </source>
</reference>